<dbReference type="Proteomes" id="UP000535491">
    <property type="component" value="Unassembled WGS sequence"/>
</dbReference>
<evidence type="ECO:0000313" key="1">
    <source>
        <dbReference type="EMBL" id="MBA4494843.1"/>
    </source>
</evidence>
<name>A0A7W1WRQ2_9BACL</name>
<keyword evidence="2" id="KW-1185">Reference proteome</keyword>
<evidence type="ECO:0000313" key="2">
    <source>
        <dbReference type="Proteomes" id="UP000535491"/>
    </source>
</evidence>
<gene>
    <name evidence="1" type="ORF">H1191_11045</name>
</gene>
<accession>A0A7W1WRQ2</accession>
<dbReference type="AlphaFoldDB" id="A0A7W1WRQ2"/>
<proteinExistence type="predicted"/>
<comment type="caution">
    <text evidence="1">The sequence shown here is derived from an EMBL/GenBank/DDBJ whole genome shotgun (WGS) entry which is preliminary data.</text>
</comment>
<organism evidence="1 2">
    <name type="scientific">Paenactinomyces guangxiensis</name>
    <dbReference type="NCBI Taxonomy" id="1490290"/>
    <lineage>
        <taxon>Bacteria</taxon>
        <taxon>Bacillati</taxon>
        <taxon>Bacillota</taxon>
        <taxon>Bacilli</taxon>
        <taxon>Bacillales</taxon>
        <taxon>Thermoactinomycetaceae</taxon>
        <taxon>Paenactinomyces</taxon>
    </lineage>
</organism>
<sequence>MSKNYFYIKKRGIMLMNIKKITLSLLVLLTALLLPFQAYASGWTFNLGANSHWGSSSCTKSGPTISFNINGGASNATIAIQYLSGGRWYYEASKSWSGGDTSISSTSYGSQTTYRLYVSTASGGYAVGDVTCVP</sequence>
<dbReference type="EMBL" id="JACEIQ010000010">
    <property type="protein sequence ID" value="MBA4494843.1"/>
    <property type="molecule type" value="Genomic_DNA"/>
</dbReference>
<reference evidence="1 2" key="1">
    <citation type="submission" date="2020-07" db="EMBL/GenBank/DDBJ databases">
        <authorList>
            <person name="Feng H."/>
        </authorList>
    </citation>
    <scope>NUCLEOTIDE SEQUENCE [LARGE SCALE GENOMIC DNA]</scope>
    <source>
        <strain evidence="2">s-10</strain>
    </source>
</reference>
<protein>
    <submittedName>
        <fullName evidence="1">Uncharacterized protein</fullName>
    </submittedName>
</protein>